<evidence type="ECO:0000256" key="2">
    <source>
        <dbReference type="ARBA" id="ARBA00022448"/>
    </source>
</evidence>
<feature type="region of interest" description="Disordered" evidence="6">
    <location>
        <begin position="1"/>
        <end position="41"/>
    </location>
</feature>
<evidence type="ECO:0000256" key="1">
    <source>
        <dbReference type="ARBA" id="ARBA00004141"/>
    </source>
</evidence>
<dbReference type="EMBL" id="BQKI01000071">
    <property type="protein sequence ID" value="GJN13317.1"/>
    <property type="molecule type" value="Genomic_DNA"/>
</dbReference>
<evidence type="ECO:0000256" key="6">
    <source>
        <dbReference type="SAM" id="MobiDB-lite"/>
    </source>
</evidence>
<dbReference type="Gene3D" id="3.40.50.300">
    <property type="entry name" value="P-loop containing nucleotide triphosphate hydrolases"/>
    <property type="match status" value="1"/>
</dbReference>
<dbReference type="SUPFAM" id="SSF52540">
    <property type="entry name" value="P-loop containing nucleoside triphosphate hydrolases"/>
    <property type="match status" value="2"/>
</dbReference>
<evidence type="ECO:0000256" key="5">
    <source>
        <dbReference type="ARBA" id="ARBA00023136"/>
    </source>
</evidence>
<sequence length="285" mass="30056">MSKMAGTSSPLPRWAPTPSPSRPLWRWGGGTRELAGTGSGAGTAGWSLGSVFSWARRRRHPADAPASNGAVSNGVESGCELAADDDPRAFLTWEDVRVTVGGGARGAPAVEILDGISGRASPGEVLAIMGPSGCGKTTLLDTLAGVRRRQRRRGCIRDTGGGHGDEFIEEEHFCFQREFAGDNEDDGAYATLATTKKRHKCHGGSGHEEEAVIEKDAGADATMAVAGRNKYRSASRAAPRILATMAATAARRIVLRKTTTQNNAAAVGRDISCYANRRRPAARIS</sequence>
<evidence type="ECO:0000256" key="3">
    <source>
        <dbReference type="ARBA" id="ARBA00022692"/>
    </source>
</evidence>
<proteinExistence type="predicted"/>
<dbReference type="GO" id="GO:0016887">
    <property type="term" value="F:ATP hydrolysis activity"/>
    <property type="evidence" value="ECO:0007669"/>
    <property type="project" value="InterPro"/>
</dbReference>
<keyword evidence="5" id="KW-0472">Membrane</keyword>
<dbReference type="GO" id="GO:0016020">
    <property type="term" value="C:membrane"/>
    <property type="evidence" value="ECO:0007669"/>
    <property type="project" value="UniProtKB-SubCell"/>
</dbReference>
<dbReference type="Pfam" id="PF00005">
    <property type="entry name" value="ABC_tran"/>
    <property type="match status" value="1"/>
</dbReference>
<comment type="caution">
    <text evidence="8">The sequence shown here is derived from an EMBL/GenBank/DDBJ whole genome shotgun (WGS) entry which is preliminary data.</text>
</comment>
<dbReference type="AlphaFoldDB" id="A0AAV5DT71"/>
<comment type="subcellular location">
    <subcellularLocation>
        <location evidence="1">Membrane</location>
        <topology evidence="1">Multi-pass membrane protein</topology>
    </subcellularLocation>
</comment>
<reference evidence="8" key="1">
    <citation type="journal article" date="2018" name="DNA Res.">
        <title>Multiple hybrid de novo genome assembly of finger millet, an orphan allotetraploid crop.</title>
        <authorList>
            <person name="Hatakeyama M."/>
            <person name="Aluri S."/>
            <person name="Balachadran M.T."/>
            <person name="Sivarajan S.R."/>
            <person name="Patrignani A."/>
            <person name="Gruter S."/>
            <person name="Poveda L."/>
            <person name="Shimizu-Inatsugi R."/>
            <person name="Baeten J."/>
            <person name="Francoijs K.J."/>
            <person name="Nataraja K.N."/>
            <person name="Reddy Y.A.N."/>
            <person name="Phadnis S."/>
            <person name="Ravikumar R.L."/>
            <person name="Schlapbach R."/>
            <person name="Sreeman S.M."/>
            <person name="Shimizu K.K."/>
        </authorList>
    </citation>
    <scope>NUCLEOTIDE SEQUENCE</scope>
</reference>
<evidence type="ECO:0000313" key="8">
    <source>
        <dbReference type="EMBL" id="GJN13317.1"/>
    </source>
</evidence>
<keyword evidence="3" id="KW-0812">Transmembrane</keyword>
<name>A0AAV5DT71_ELECO</name>
<dbReference type="PANTHER" id="PTHR48041:SF91">
    <property type="entry name" value="ABC TRANSPORTER G FAMILY MEMBER 28"/>
    <property type="match status" value="1"/>
</dbReference>
<dbReference type="InterPro" id="IPR050352">
    <property type="entry name" value="ABCG_transporters"/>
</dbReference>
<feature type="compositionally biased region" description="Polar residues" evidence="6">
    <location>
        <begin position="1"/>
        <end position="10"/>
    </location>
</feature>
<evidence type="ECO:0000313" key="9">
    <source>
        <dbReference type="Proteomes" id="UP001054889"/>
    </source>
</evidence>
<dbReference type="InterPro" id="IPR003439">
    <property type="entry name" value="ABC_transporter-like_ATP-bd"/>
</dbReference>
<reference evidence="8" key="2">
    <citation type="submission" date="2021-12" db="EMBL/GenBank/DDBJ databases">
        <title>Resequencing data analysis of finger millet.</title>
        <authorList>
            <person name="Hatakeyama M."/>
            <person name="Aluri S."/>
            <person name="Balachadran M.T."/>
            <person name="Sivarajan S.R."/>
            <person name="Poveda L."/>
            <person name="Shimizu-Inatsugi R."/>
            <person name="Schlapbach R."/>
            <person name="Sreeman S.M."/>
            <person name="Shimizu K.K."/>
        </authorList>
    </citation>
    <scope>NUCLEOTIDE SEQUENCE</scope>
</reference>
<keyword evidence="4" id="KW-1133">Transmembrane helix</keyword>
<dbReference type="GO" id="GO:0042626">
    <property type="term" value="F:ATPase-coupled transmembrane transporter activity"/>
    <property type="evidence" value="ECO:0007669"/>
    <property type="project" value="TreeGrafter"/>
</dbReference>
<gene>
    <name evidence="8" type="primary">gb00009</name>
    <name evidence="8" type="ORF">PR202_gb00009</name>
</gene>
<dbReference type="Proteomes" id="UP001054889">
    <property type="component" value="Unassembled WGS sequence"/>
</dbReference>
<evidence type="ECO:0000256" key="4">
    <source>
        <dbReference type="ARBA" id="ARBA00022989"/>
    </source>
</evidence>
<protein>
    <recommendedName>
        <fullName evidence="7">ABC transporter domain-containing protein</fullName>
    </recommendedName>
</protein>
<feature type="compositionally biased region" description="Gly residues" evidence="6">
    <location>
        <begin position="27"/>
        <end position="41"/>
    </location>
</feature>
<evidence type="ECO:0000259" key="7">
    <source>
        <dbReference type="Pfam" id="PF00005"/>
    </source>
</evidence>
<organism evidence="8 9">
    <name type="scientific">Eleusine coracana subsp. coracana</name>
    <dbReference type="NCBI Taxonomy" id="191504"/>
    <lineage>
        <taxon>Eukaryota</taxon>
        <taxon>Viridiplantae</taxon>
        <taxon>Streptophyta</taxon>
        <taxon>Embryophyta</taxon>
        <taxon>Tracheophyta</taxon>
        <taxon>Spermatophyta</taxon>
        <taxon>Magnoliopsida</taxon>
        <taxon>Liliopsida</taxon>
        <taxon>Poales</taxon>
        <taxon>Poaceae</taxon>
        <taxon>PACMAD clade</taxon>
        <taxon>Chloridoideae</taxon>
        <taxon>Cynodonteae</taxon>
        <taxon>Eleusininae</taxon>
        <taxon>Eleusine</taxon>
    </lineage>
</organism>
<keyword evidence="2" id="KW-0813">Transport</keyword>
<dbReference type="PANTHER" id="PTHR48041">
    <property type="entry name" value="ABC TRANSPORTER G FAMILY MEMBER 28"/>
    <property type="match status" value="1"/>
</dbReference>
<keyword evidence="9" id="KW-1185">Reference proteome</keyword>
<dbReference type="InterPro" id="IPR027417">
    <property type="entry name" value="P-loop_NTPase"/>
</dbReference>
<feature type="domain" description="ABC transporter" evidence="7">
    <location>
        <begin position="113"/>
        <end position="149"/>
    </location>
</feature>
<dbReference type="GO" id="GO:0005524">
    <property type="term" value="F:ATP binding"/>
    <property type="evidence" value="ECO:0007669"/>
    <property type="project" value="InterPro"/>
</dbReference>
<accession>A0AAV5DT71</accession>